<keyword evidence="2" id="KW-0812">Transmembrane</keyword>
<dbReference type="Pfam" id="PF03168">
    <property type="entry name" value="LEA_2"/>
    <property type="match status" value="1"/>
</dbReference>
<dbReference type="AlphaFoldDB" id="A0A8H7F687"/>
<reference evidence="4 5" key="1">
    <citation type="journal article" name="Sci. Rep.">
        <title>Telomere-to-telomere assembled and centromere annotated genomes of the two main subspecies of the button mushroom Agaricus bisporus reveal especially polymorphic chromosome ends.</title>
        <authorList>
            <person name="Sonnenberg A.S.M."/>
            <person name="Sedaghat-Telgerd N."/>
            <person name="Lavrijssen B."/>
            <person name="Ohm R.A."/>
            <person name="Hendrickx P.M."/>
            <person name="Scholtmeijer K."/>
            <person name="Baars J.J.P."/>
            <person name="van Peer A."/>
        </authorList>
    </citation>
    <scope>NUCLEOTIDE SEQUENCE [LARGE SCALE GENOMIC DNA]</scope>
    <source>
        <strain evidence="4 5">H119_p4</strain>
    </source>
</reference>
<organism evidence="4 5">
    <name type="scientific">Agaricus bisporus var. burnettii</name>
    <dbReference type="NCBI Taxonomy" id="192524"/>
    <lineage>
        <taxon>Eukaryota</taxon>
        <taxon>Fungi</taxon>
        <taxon>Dikarya</taxon>
        <taxon>Basidiomycota</taxon>
        <taxon>Agaricomycotina</taxon>
        <taxon>Agaricomycetes</taxon>
        <taxon>Agaricomycetidae</taxon>
        <taxon>Agaricales</taxon>
        <taxon>Agaricineae</taxon>
        <taxon>Agaricaceae</taxon>
        <taxon>Agaricus</taxon>
    </lineage>
</organism>
<evidence type="ECO:0000256" key="2">
    <source>
        <dbReference type="SAM" id="Phobius"/>
    </source>
</evidence>
<protein>
    <recommendedName>
        <fullName evidence="3">Late embryogenesis abundant protein LEA-2 subgroup domain-containing protein</fullName>
    </recommendedName>
</protein>
<accession>A0A8H7F687</accession>
<comment type="caution">
    <text evidence="4">The sequence shown here is derived from an EMBL/GenBank/DDBJ whole genome shotgun (WGS) entry which is preliminary data.</text>
</comment>
<dbReference type="EMBL" id="JABXXO010000004">
    <property type="protein sequence ID" value="KAF7778579.1"/>
    <property type="molecule type" value="Genomic_DNA"/>
</dbReference>
<dbReference type="SUPFAM" id="SSF117070">
    <property type="entry name" value="LEA14-like"/>
    <property type="match status" value="1"/>
</dbReference>
<evidence type="ECO:0000313" key="5">
    <source>
        <dbReference type="Proteomes" id="UP000629468"/>
    </source>
</evidence>
<evidence type="ECO:0000259" key="3">
    <source>
        <dbReference type="Pfam" id="PF03168"/>
    </source>
</evidence>
<feature type="transmembrane region" description="Helical" evidence="2">
    <location>
        <begin position="132"/>
        <end position="155"/>
    </location>
</feature>
<dbReference type="InterPro" id="IPR004864">
    <property type="entry name" value="LEA_2"/>
</dbReference>
<name>A0A8H7F687_AGABI</name>
<feature type="compositionally biased region" description="Polar residues" evidence="1">
    <location>
        <begin position="65"/>
        <end position="84"/>
    </location>
</feature>
<evidence type="ECO:0000313" key="4">
    <source>
        <dbReference type="EMBL" id="KAF7778579.1"/>
    </source>
</evidence>
<dbReference type="Proteomes" id="UP000629468">
    <property type="component" value="Unassembled WGS sequence"/>
</dbReference>
<evidence type="ECO:0000256" key="1">
    <source>
        <dbReference type="SAM" id="MobiDB-lite"/>
    </source>
</evidence>
<feature type="domain" description="Late embryogenesis abundant protein LEA-2 subgroup" evidence="3">
    <location>
        <begin position="195"/>
        <end position="282"/>
    </location>
</feature>
<dbReference type="Gene3D" id="2.60.40.1820">
    <property type="match status" value="1"/>
</dbReference>
<sequence>MSYQDPYYNTGAGNQYGTYPDAGHNQNTYNYNNIHYNPYTRPSHPTYDQSGYDTGVQDSAGYNDDLSQGPQRTPTHKSTSGTLHQRQDTYPPASTFPATPLKKTASAMRRYRYDQRGGVWTKGGRARCFGRFFFCTLVTTVFLVVSIILAFLLWVRPPALTIGNIEPVPQGGSLFTTSTDPEGGISLKIHVQLNITIDNPNTFSVDLKKVDAKLTYPINDVPIGGGNATNIKFPAHTRTEWLFPFDILYRSSKDPGGAVLSDLLRKCTAKEKLNINYEITPDVGILFVSASPTISNTLSLPCPVDPKDLAGLLGGAGGI</sequence>
<gene>
    <name evidence="4" type="ORF">Agabi119p4_2924</name>
</gene>
<proteinExistence type="predicted"/>
<keyword evidence="2" id="KW-0472">Membrane</keyword>
<feature type="region of interest" description="Disordered" evidence="1">
    <location>
        <begin position="29"/>
        <end position="99"/>
    </location>
</feature>
<keyword evidence="2" id="KW-1133">Transmembrane helix</keyword>